<protein>
    <submittedName>
        <fullName evidence="2">Uncharacterized protein</fullName>
    </submittedName>
</protein>
<name>A0AC34GLJ4_9BILA</name>
<evidence type="ECO:0000313" key="2">
    <source>
        <dbReference type="WBParaSite" id="ES5_v2.g30497.t1"/>
    </source>
</evidence>
<dbReference type="Proteomes" id="UP000887579">
    <property type="component" value="Unplaced"/>
</dbReference>
<sequence length="97" mass="11273">MTSGHPVGAQIYDKGYSKLLEFPIIDYYITNSTNITFSFANNETQGDWEGFRGFVSYESEKDYSCPLANKHKPYVFTHDSEVLYMRSSYELNLKYNV</sequence>
<accession>A0AC34GLJ4</accession>
<organism evidence="1 2">
    <name type="scientific">Panagrolaimus sp. ES5</name>
    <dbReference type="NCBI Taxonomy" id="591445"/>
    <lineage>
        <taxon>Eukaryota</taxon>
        <taxon>Metazoa</taxon>
        <taxon>Ecdysozoa</taxon>
        <taxon>Nematoda</taxon>
        <taxon>Chromadorea</taxon>
        <taxon>Rhabditida</taxon>
        <taxon>Tylenchina</taxon>
        <taxon>Panagrolaimomorpha</taxon>
        <taxon>Panagrolaimoidea</taxon>
        <taxon>Panagrolaimidae</taxon>
        <taxon>Panagrolaimus</taxon>
    </lineage>
</organism>
<evidence type="ECO:0000313" key="1">
    <source>
        <dbReference type="Proteomes" id="UP000887579"/>
    </source>
</evidence>
<proteinExistence type="predicted"/>
<reference evidence="2" key="1">
    <citation type="submission" date="2022-11" db="UniProtKB">
        <authorList>
            <consortium name="WormBaseParasite"/>
        </authorList>
    </citation>
    <scope>IDENTIFICATION</scope>
</reference>
<dbReference type="WBParaSite" id="ES5_v2.g30497.t1">
    <property type="protein sequence ID" value="ES5_v2.g30497.t1"/>
    <property type="gene ID" value="ES5_v2.g30497"/>
</dbReference>